<sequence length="146" mass="16173">MELAPKLNLSPVDIVKTPPPGRLQKQEISQSPLYHVLVSVSYSVASGMKIPAAASSLSPCIWENCSPIQHSLRLPPPVASYVRPCKADSSQCRTRACTGSYGRFWREVANRLDLVDRRPDRGHCETEAGFVIRQRPKASRVAMSEK</sequence>
<keyword evidence="2" id="KW-1185">Reference proteome</keyword>
<dbReference type="EMBL" id="LDEV01002736">
    <property type="protein sequence ID" value="KLJ07852.1"/>
    <property type="molecule type" value="Genomic_DNA"/>
</dbReference>
<reference evidence="2" key="1">
    <citation type="journal article" date="2015" name="PLoS Genet.">
        <title>The dynamic genome and transcriptome of the human fungal pathogen Blastomyces and close relative Emmonsia.</title>
        <authorList>
            <person name="Munoz J.F."/>
            <person name="Gauthier G.M."/>
            <person name="Desjardins C.A."/>
            <person name="Gallo J.E."/>
            <person name="Holder J."/>
            <person name="Sullivan T.D."/>
            <person name="Marty A.J."/>
            <person name="Carmen J.C."/>
            <person name="Chen Z."/>
            <person name="Ding L."/>
            <person name="Gujja S."/>
            <person name="Magrini V."/>
            <person name="Misas E."/>
            <person name="Mitreva M."/>
            <person name="Priest M."/>
            <person name="Saif S."/>
            <person name="Whiston E.A."/>
            <person name="Young S."/>
            <person name="Zeng Q."/>
            <person name="Goldman W.E."/>
            <person name="Mardis E.R."/>
            <person name="Taylor J.W."/>
            <person name="McEwen J.G."/>
            <person name="Clay O.K."/>
            <person name="Klein B.S."/>
            <person name="Cuomo C.A."/>
        </authorList>
    </citation>
    <scope>NUCLEOTIDE SEQUENCE [LARGE SCALE GENOMIC DNA]</scope>
    <source>
        <strain evidence="2">UAMH 139</strain>
    </source>
</reference>
<comment type="caution">
    <text evidence="1">The sequence shown here is derived from an EMBL/GenBank/DDBJ whole genome shotgun (WGS) entry which is preliminary data.</text>
</comment>
<protein>
    <submittedName>
        <fullName evidence="1">Uncharacterized protein</fullName>
    </submittedName>
</protein>
<accession>A0A0H1BA30</accession>
<dbReference type="AlphaFoldDB" id="A0A0H1BA30"/>
<name>A0A0H1BA30_9EURO</name>
<dbReference type="Proteomes" id="UP000053573">
    <property type="component" value="Unassembled WGS sequence"/>
</dbReference>
<evidence type="ECO:0000313" key="2">
    <source>
        <dbReference type="Proteomes" id="UP000053573"/>
    </source>
</evidence>
<evidence type="ECO:0000313" key="1">
    <source>
        <dbReference type="EMBL" id="KLJ07852.1"/>
    </source>
</evidence>
<organism evidence="1 2">
    <name type="scientific">Blastomyces silverae</name>
    <dbReference type="NCBI Taxonomy" id="2060906"/>
    <lineage>
        <taxon>Eukaryota</taxon>
        <taxon>Fungi</taxon>
        <taxon>Dikarya</taxon>
        <taxon>Ascomycota</taxon>
        <taxon>Pezizomycotina</taxon>
        <taxon>Eurotiomycetes</taxon>
        <taxon>Eurotiomycetidae</taxon>
        <taxon>Onygenales</taxon>
        <taxon>Ajellomycetaceae</taxon>
        <taxon>Blastomyces</taxon>
    </lineage>
</organism>
<proteinExistence type="predicted"/>
<gene>
    <name evidence="1" type="ORF">EMPG_16683</name>
</gene>